<organism evidence="1 2">
    <name type="scientific">Mycolicibacterium celeriflavum</name>
    <name type="common">Mycobacterium celeriflavum</name>
    <dbReference type="NCBI Taxonomy" id="1249101"/>
    <lineage>
        <taxon>Bacteria</taxon>
        <taxon>Bacillati</taxon>
        <taxon>Actinomycetota</taxon>
        <taxon>Actinomycetes</taxon>
        <taxon>Mycobacteriales</taxon>
        <taxon>Mycobacteriaceae</taxon>
        <taxon>Mycolicibacterium</taxon>
    </lineage>
</organism>
<proteinExistence type="predicted"/>
<dbReference type="RefSeq" id="WP_083006880.1">
    <property type="nucleotide sequence ID" value="NZ_AP022591.1"/>
</dbReference>
<dbReference type="EMBL" id="AP022591">
    <property type="protein sequence ID" value="BBY46564.1"/>
    <property type="molecule type" value="Genomic_DNA"/>
</dbReference>
<reference evidence="1 2" key="1">
    <citation type="journal article" date="2019" name="Emerg. Microbes Infect.">
        <title>Comprehensive subspecies identification of 175 nontuberculous mycobacteria species based on 7547 genomic profiles.</title>
        <authorList>
            <person name="Matsumoto Y."/>
            <person name="Kinjo T."/>
            <person name="Motooka D."/>
            <person name="Nabeya D."/>
            <person name="Jung N."/>
            <person name="Uechi K."/>
            <person name="Horii T."/>
            <person name="Iida T."/>
            <person name="Fujita J."/>
            <person name="Nakamura S."/>
        </authorList>
    </citation>
    <scope>NUCLEOTIDE SEQUENCE [LARGE SCALE GENOMIC DNA]</scope>
    <source>
        <strain evidence="1 2">JCM 18439</strain>
    </source>
</reference>
<gene>
    <name evidence="1" type="ORF">MCEL_48590</name>
</gene>
<name>A0A1X0BLM7_MYCCF</name>
<dbReference type="AlphaFoldDB" id="A0A1X0BLM7"/>
<protein>
    <submittedName>
        <fullName evidence="1">Uncharacterized protein</fullName>
    </submittedName>
</protein>
<keyword evidence="2" id="KW-1185">Reference proteome</keyword>
<evidence type="ECO:0000313" key="1">
    <source>
        <dbReference type="EMBL" id="BBY46564.1"/>
    </source>
</evidence>
<dbReference type="STRING" id="1249101.BST21_22300"/>
<evidence type="ECO:0000313" key="2">
    <source>
        <dbReference type="Proteomes" id="UP000466431"/>
    </source>
</evidence>
<dbReference type="KEGG" id="mcee:MCEL_48590"/>
<accession>A0A1X0BLM7</accession>
<dbReference type="OrthoDB" id="3204158at2"/>
<dbReference type="Proteomes" id="UP000466431">
    <property type="component" value="Chromosome"/>
</dbReference>
<sequence>MAFGDGPDDAALKSAWESFCDRLKAAGDRVFKDHNPASGVHRVDGFRFLTQNLGQAFDLALETRDTRYPMIHTFCHAGRKLGGDCADFLYQQAWIDGRSTYRITGERGTASFLNITVQGPRREGPGVLHEPFGDVPEANLTGAQLHTSPGGDFEIYIGGPQRDGNWLPTTLGTRKLFIRQGFDRWDERPAQMHIERVDMDSSRPLPNPADMVAAIDWAGDFLTGMMADWPEYPFVYGGVDADRPNAFPEIASTGADAKRGRAAVNMHWRLKPDEAVIIEFDAHDGLWMLTNMGAFFTSMDYLYRPVSYTPSRTAVDDDDRVRIILCHDDPGYHNWLDTQGFERGNLTYRHMLDGEPATLTTRLVKRANLADALPPDTATVTQAQRTAQMWERFRSVRQRYGW</sequence>